<dbReference type="AlphaFoldDB" id="A0A1I0VAZ1"/>
<dbReference type="CDD" id="cd17250">
    <property type="entry name" value="RMtype1_S_Eco4255II_TRD2-CR2_like"/>
    <property type="match status" value="1"/>
</dbReference>
<protein>
    <submittedName>
        <fullName evidence="5">Type I restriction enzyme, S subunit</fullName>
    </submittedName>
</protein>
<feature type="domain" description="Type I restriction modification DNA specificity" evidence="4">
    <location>
        <begin position="10"/>
        <end position="170"/>
    </location>
</feature>
<feature type="domain" description="Type I restriction modification DNA specificity" evidence="4">
    <location>
        <begin position="199"/>
        <end position="369"/>
    </location>
</feature>
<sequence length="392" mass="44672">MRKERLSNACEFYSGTGFPNKYQGISDGKYPFYKVGDISRNIASGNYMLGKSENFIDDNILLEIKGKIVPPGTIVFAKIGEALRLNKRAITTQKCIIDNNVMGIKPIKEYLDLKYFYYYMQNLDMQRYSEATTVPSVKKSTLESIKMLIPDYKEQEKIAYKLDVITNLIVNRENALRTLESLVKSRFVELFGDPVTNPMKWKVKSLSELGNCKNGMNFHKGESGIDIHCLGVGDFQNLSVITDTSVLPIVSLNENPSEEYMLQDGDIVFVRSNGNKNLVGRCLTIYPHDIPTTFSGFCIRYRISKTDKVLTEYLLQVLKHESMRQKMTGRGANIQNLNQQILSALQIPLPPIDLQRQFIEFVELTDKSKLAVQQSIETLQMLKAKLMQDYFG</sequence>
<dbReference type="SUPFAM" id="SSF116734">
    <property type="entry name" value="DNA methylase specificity domain"/>
    <property type="match status" value="2"/>
</dbReference>
<evidence type="ECO:0000256" key="3">
    <source>
        <dbReference type="ARBA" id="ARBA00023125"/>
    </source>
</evidence>
<comment type="similarity">
    <text evidence="1">Belongs to the type-I restriction system S methylase family.</text>
</comment>
<dbReference type="GO" id="GO:0009307">
    <property type="term" value="P:DNA restriction-modification system"/>
    <property type="evidence" value="ECO:0007669"/>
    <property type="project" value="UniProtKB-KW"/>
</dbReference>
<dbReference type="Proteomes" id="UP000183843">
    <property type="component" value="Unassembled WGS sequence"/>
</dbReference>
<keyword evidence="3" id="KW-0238">DNA-binding</keyword>
<accession>A0A1I0VAZ1</accession>
<evidence type="ECO:0000256" key="1">
    <source>
        <dbReference type="ARBA" id="ARBA00010923"/>
    </source>
</evidence>
<dbReference type="PANTHER" id="PTHR30408:SF12">
    <property type="entry name" value="TYPE I RESTRICTION ENZYME MJAVIII SPECIFICITY SUBUNIT"/>
    <property type="match status" value="1"/>
</dbReference>
<organism evidence="5 6">
    <name type="scientific">Selenomonas ruminantium</name>
    <dbReference type="NCBI Taxonomy" id="971"/>
    <lineage>
        <taxon>Bacteria</taxon>
        <taxon>Bacillati</taxon>
        <taxon>Bacillota</taxon>
        <taxon>Negativicutes</taxon>
        <taxon>Selenomonadales</taxon>
        <taxon>Selenomonadaceae</taxon>
        <taxon>Selenomonas</taxon>
    </lineage>
</organism>
<name>A0A1I0VAZ1_SELRU</name>
<reference evidence="5 6" key="1">
    <citation type="submission" date="2016-10" db="EMBL/GenBank/DDBJ databases">
        <authorList>
            <person name="de Groot N.N."/>
        </authorList>
    </citation>
    <scope>NUCLEOTIDE SEQUENCE [LARGE SCALE GENOMIC DNA]</scope>
    <source>
        <strain evidence="5 6">L14</strain>
    </source>
</reference>
<proteinExistence type="inferred from homology"/>
<evidence type="ECO:0000313" key="5">
    <source>
        <dbReference type="EMBL" id="SFA73569.1"/>
    </source>
</evidence>
<dbReference type="InterPro" id="IPR000055">
    <property type="entry name" value="Restrct_endonuc_typeI_TRD"/>
</dbReference>
<dbReference type="Gene3D" id="3.90.220.20">
    <property type="entry name" value="DNA methylase specificity domains"/>
    <property type="match status" value="2"/>
</dbReference>
<keyword evidence="2" id="KW-0680">Restriction system</keyword>
<dbReference type="InterPro" id="IPR052021">
    <property type="entry name" value="Type-I_RS_S_subunit"/>
</dbReference>
<dbReference type="InterPro" id="IPR044946">
    <property type="entry name" value="Restrct_endonuc_typeI_TRD_sf"/>
</dbReference>
<dbReference type="CDD" id="cd17517">
    <property type="entry name" value="RMtype1_S_EcoKI_StySPI-TRD2-CR2_like"/>
    <property type="match status" value="1"/>
</dbReference>
<dbReference type="Pfam" id="PF01420">
    <property type="entry name" value="Methylase_S"/>
    <property type="match status" value="2"/>
</dbReference>
<dbReference type="PANTHER" id="PTHR30408">
    <property type="entry name" value="TYPE-1 RESTRICTION ENZYME ECOKI SPECIFICITY PROTEIN"/>
    <property type="match status" value="1"/>
</dbReference>
<evidence type="ECO:0000313" key="6">
    <source>
        <dbReference type="Proteomes" id="UP000183843"/>
    </source>
</evidence>
<dbReference type="EMBL" id="FOJX01000001">
    <property type="protein sequence ID" value="SFA73569.1"/>
    <property type="molecule type" value="Genomic_DNA"/>
</dbReference>
<evidence type="ECO:0000259" key="4">
    <source>
        <dbReference type="Pfam" id="PF01420"/>
    </source>
</evidence>
<dbReference type="RefSeq" id="WP_074812338.1">
    <property type="nucleotide sequence ID" value="NZ_FOJX01000001.1"/>
</dbReference>
<dbReference type="GO" id="GO:0003677">
    <property type="term" value="F:DNA binding"/>
    <property type="evidence" value="ECO:0007669"/>
    <property type="project" value="UniProtKB-KW"/>
</dbReference>
<evidence type="ECO:0000256" key="2">
    <source>
        <dbReference type="ARBA" id="ARBA00022747"/>
    </source>
</evidence>
<gene>
    <name evidence="5" type="ORF">SAMN05216587_101453</name>
</gene>